<feature type="region of interest" description="Disordered" evidence="1">
    <location>
        <begin position="1"/>
        <end position="24"/>
    </location>
</feature>
<sequence length="526" mass="59034">MPPFAGSVDKDEAVPMAGNPPSESLAGIEEAAPLYLEYITSESTRNDLFSIMPGNNLTTYAFCAVAEGVFQDPCHDSIVPRYLIWSYFEAESDAAKLEILEAITDYFQYPAPGKSRETFIVSPFDDNINFLVRYRAHSHGWSLTILGPSDLIRDVPALLVHLLDRIFDIMRLRIPYFEPKGFRWFLHQRFVHFGTDPSNTLFPLMFPRIEEVRSDCFWEFAGKESRSQLYGDGLNLVDCSESMLEDQFTGDEGEGSQVQPRSRDRSRSPPSLRRSSRLKRRRINYSEVSDINVDLRAKSKQSETVELSSPEDAVPDAYGSTTANAAIVWVSVSIVAEGLAPSDLKGLYTPEACSQLYESDENAEFRREALLGPNWERLRGASSFEGEQPQEGGPFGLKDVDSGTYGRCLAFLHRLAEHEPSCVGRCLACVRWERRLASPVLHPKNAQSLRTKRKHCQRGQGNVTCACSLWETSILTSASVVVDARTALQKRCHAREETLQDTTNARITTPKIKIVATLRMTRKGLV</sequence>
<protein>
    <submittedName>
        <fullName evidence="2">Uncharacterized protein</fullName>
    </submittedName>
</protein>
<comment type="caution">
    <text evidence="2">The sequence shown here is derived from an EMBL/GenBank/DDBJ whole genome shotgun (WGS) entry which is preliminary data.</text>
</comment>
<evidence type="ECO:0000313" key="2">
    <source>
        <dbReference type="EMBL" id="EGU83343.1"/>
    </source>
</evidence>
<name>F9FIG5_FUSOF</name>
<reference evidence="2" key="1">
    <citation type="journal article" date="2012" name="Mol. Plant Microbe Interact.">
        <title>A highly conserved effector in Fusarium oxysporum is required for full virulence on Arabidopsis.</title>
        <authorList>
            <person name="Thatcher L.F."/>
            <person name="Gardiner D.M."/>
            <person name="Kazan K."/>
            <person name="Manners J."/>
        </authorList>
    </citation>
    <scope>NUCLEOTIDE SEQUENCE [LARGE SCALE GENOMIC DNA]</scope>
    <source>
        <strain evidence="2">Fo5176</strain>
    </source>
</reference>
<accession>F9FIG5</accession>
<dbReference type="OrthoDB" id="5100771at2759"/>
<evidence type="ECO:0000256" key="1">
    <source>
        <dbReference type="SAM" id="MobiDB-lite"/>
    </source>
</evidence>
<gene>
    <name evidence="2" type="ORF">FOXB_06194</name>
</gene>
<dbReference type="AlphaFoldDB" id="F9FIG5"/>
<dbReference type="EMBL" id="AFQF01001867">
    <property type="protein sequence ID" value="EGU83343.1"/>
    <property type="molecule type" value="Genomic_DNA"/>
</dbReference>
<feature type="region of interest" description="Disordered" evidence="1">
    <location>
        <begin position="247"/>
        <end position="277"/>
    </location>
</feature>
<organism evidence="2">
    <name type="scientific">Fusarium oxysporum (strain Fo5176)</name>
    <name type="common">Fusarium vascular wilt</name>
    <dbReference type="NCBI Taxonomy" id="660025"/>
    <lineage>
        <taxon>Eukaryota</taxon>
        <taxon>Fungi</taxon>
        <taxon>Dikarya</taxon>
        <taxon>Ascomycota</taxon>
        <taxon>Pezizomycotina</taxon>
        <taxon>Sordariomycetes</taxon>
        <taxon>Hypocreomycetidae</taxon>
        <taxon>Hypocreales</taxon>
        <taxon>Nectriaceae</taxon>
        <taxon>Fusarium</taxon>
        <taxon>Fusarium oxysporum species complex</taxon>
    </lineage>
</organism>
<proteinExistence type="predicted"/>